<gene>
    <name evidence="1" type="ORF">T4B_9289</name>
</gene>
<sequence length="126" mass="14605">MTHDCIIATLQNFSNLTLSFPYVIPDRIKRFLKERLCSFTFLFISDNLPQGWSLWQLPCVLHRWTFARLGVAPRKQSPHCPTGEGSEDHLAYQRRKTRVQLRDPLWLGEGVPGSAILMIWRPNSDP</sequence>
<organism evidence="1 2">
    <name type="scientific">Trichinella pseudospiralis</name>
    <name type="common">Parasitic roundworm</name>
    <dbReference type="NCBI Taxonomy" id="6337"/>
    <lineage>
        <taxon>Eukaryota</taxon>
        <taxon>Metazoa</taxon>
        <taxon>Ecdysozoa</taxon>
        <taxon>Nematoda</taxon>
        <taxon>Enoplea</taxon>
        <taxon>Dorylaimia</taxon>
        <taxon>Trichinellida</taxon>
        <taxon>Trichinellidae</taxon>
        <taxon>Trichinella</taxon>
    </lineage>
</organism>
<evidence type="ECO:0000313" key="1">
    <source>
        <dbReference type="EMBL" id="KRZ32168.1"/>
    </source>
</evidence>
<proteinExistence type="predicted"/>
<dbReference type="AlphaFoldDB" id="A0A0V1JB19"/>
<name>A0A0V1JB19_TRIPS</name>
<evidence type="ECO:0000313" key="2">
    <source>
        <dbReference type="Proteomes" id="UP000054805"/>
    </source>
</evidence>
<protein>
    <submittedName>
        <fullName evidence="1">Uncharacterized protein</fullName>
    </submittedName>
</protein>
<comment type="caution">
    <text evidence="1">The sequence shown here is derived from an EMBL/GenBank/DDBJ whole genome shotgun (WGS) entry which is preliminary data.</text>
</comment>
<dbReference type="EMBL" id="JYDS01000018">
    <property type="protein sequence ID" value="KRZ32168.1"/>
    <property type="molecule type" value="Genomic_DNA"/>
</dbReference>
<keyword evidence="2" id="KW-1185">Reference proteome</keyword>
<dbReference type="Proteomes" id="UP000054805">
    <property type="component" value="Unassembled WGS sequence"/>
</dbReference>
<accession>A0A0V1JB19</accession>
<reference evidence="1 2" key="1">
    <citation type="submission" date="2015-01" db="EMBL/GenBank/DDBJ databases">
        <title>Evolution of Trichinella species and genotypes.</title>
        <authorList>
            <person name="Korhonen P.K."/>
            <person name="Edoardo P."/>
            <person name="Giuseppe L.R."/>
            <person name="Gasser R.B."/>
        </authorList>
    </citation>
    <scope>NUCLEOTIDE SEQUENCE [LARGE SCALE GENOMIC DNA]</scope>
    <source>
        <strain evidence="1">ISS588</strain>
    </source>
</reference>